<dbReference type="OrthoDB" id="5985669at2759"/>
<keyword evidence="2" id="KW-0812">Transmembrane</keyword>
<dbReference type="KEGG" id="bfo:118407494"/>
<keyword evidence="2" id="KW-0472">Membrane</keyword>
<proteinExistence type="predicted"/>
<evidence type="ECO:0000259" key="3">
    <source>
        <dbReference type="PROSITE" id="PS50948"/>
    </source>
</evidence>
<keyword evidence="4" id="KW-1185">Reference proteome</keyword>
<dbReference type="OMA" id="IRAANIY"/>
<dbReference type="AlphaFoldDB" id="A0A9J7HTM5"/>
<reference evidence="5" key="1">
    <citation type="submission" date="2025-08" db="UniProtKB">
        <authorList>
            <consortium name="RefSeq"/>
        </authorList>
    </citation>
    <scope>IDENTIFICATION</scope>
    <source>
        <strain evidence="5">S238N-H82</strain>
        <tissue evidence="5">Testes</tissue>
    </source>
</reference>
<dbReference type="GeneID" id="118407494"/>
<dbReference type="InterPro" id="IPR003609">
    <property type="entry name" value="Pan_app"/>
</dbReference>
<dbReference type="PROSITE" id="PS50948">
    <property type="entry name" value="PAN"/>
    <property type="match status" value="1"/>
</dbReference>
<feature type="transmembrane region" description="Helical" evidence="2">
    <location>
        <begin position="140"/>
        <end position="167"/>
    </location>
</feature>
<name>A0A9J7HTM5_BRAFL</name>
<feature type="domain" description="Apple" evidence="3">
    <location>
        <begin position="340"/>
        <end position="417"/>
    </location>
</feature>
<dbReference type="PANTHER" id="PTHR21041:SF17">
    <property type="entry name" value="E3 UBIQUITIN-PROTEIN LIGASE DCST1"/>
    <property type="match status" value="1"/>
</dbReference>
<feature type="transmembrane region" description="Helical" evidence="2">
    <location>
        <begin position="101"/>
        <end position="120"/>
    </location>
</feature>
<sequence>MPSLEHGNKQKLQRIQRNRSKERHSTRDFCPQSEDNATLELKVKDQRKTEPTEEELFHNQKMTGKAAQAENSRTSGVSGKKKRSSFFICRFFQSDPEEFRFLKFLFGLVFGAFLGLVFYVGMVERMTFPAEEMRYQFGGAVAMLMSLGYALSVQVRCTLILVIPLFFGKHGRRIINAYAITFLMTGPMANMMSNAKESSRSISCSSDLAYQQSLTVMKFMAAPMMDVMKDLRSQAQDLDRSSSDVKRKFIPVEKEVEQADEGKTINQNQNSERKYKKKVGNRCEDLKKKAVAECEKQMGIAYDECQVINRGFVQTLRKMFTGDPCRHIPKKECKRLGDPCGLSNYRHVPKTDCPGYDISDAREGVTLKACARACCEQKERCQSFQYNIWKACFLKTRRCTDRRKKNHDGGNMYDRLPGRIPDHMCQPADDNVDSGFGKSYESSDASVRELDKHFDVEMEYQIISRPKNLNLKTAEDVGLAIDQEFRQRMAVFRFLSSAINKIFAFLFVLTILAAHTYQRKFCTKFDFDNLYITGYFRWIDARRRRAVSTDVITILVVVCNSLRTEGLFSLLFICQRDICQHDN</sequence>
<evidence type="ECO:0000313" key="4">
    <source>
        <dbReference type="Proteomes" id="UP000001554"/>
    </source>
</evidence>
<feature type="transmembrane region" description="Helical" evidence="2">
    <location>
        <begin position="491"/>
        <end position="514"/>
    </location>
</feature>
<feature type="transmembrane region" description="Helical" evidence="2">
    <location>
        <begin position="174"/>
        <end position="192"/>
    </location>
</feature>
<dbReference type="Proteomes" id="UP000001554">
    <property type="component" value="Unplaced"/>
</dbReference>
<dbReference type="InterPro" id="IPR051856">
    <property type="entry name" value="CSR-E3_Ligase_Protein"/>
</dbReference>
<organism evidence="4 5">
    <name type="scientific">Branchiostoma floridae</name>
    <name type="common">Florida lancelet</name>
    <name type="synonym">Amphioxus</name>
    <dbReference type="NCBI Taxonomy" id="7739"/>
    <lineage>
        <taxon>Eukaryota</taxon>
        <taxon>Metazoa</taxon>
        <taxon>Chordata</taxon>
        <taxon>Cephalochordata</taxon>
        <taxon>Leptocardii</taxon>
        <taxon>Amphioxiformes</taxon>
        <taxon>Branchiostomatidae</taxon>
        <taxon>Branchiostoma</taxon>
    </lineage>
</organism>
<keyword evidence="2" id="KW-1133">Transmembrane helix</keyword>
<feature type="compositionally biased region" description="Basic and acidic residues" evidence="1">
    <location>
        <begin position="41"/>
        <end position="58"/>
    </location>
</feature>
<evidence type="ECO:0000256" key="1">
    <source>
        <dbReference type="SAM" id="MobiDB-lite"/>
    </source>
</evidence>
<dbReference type="RefSeq" id="XP_035663869.1">
    <property type="nucleotide sequence ID" value="XM_035807976.1"/>
</dbReference>
<accession>A0A9J7HTM5</accession>
<protein>
    <submittedName>
        <fullName evidence="5">E3 ubiquitin-protein ligase DCST1-like isoform X1</fullName>
    </submittedName>
</protein>
<gene>
    <name evidence="5" type="primary">LOC118407494</name>
</gene>
<dbReference type="PANTHER" id="PTHR21041">
    <property type="entry name" value="DENDRITIC CELL-SPECIFIC TRANSMEMBRANE PROTEIN"/>
    <property type="match status" value="1"/>
</dbReference>
<feature type="compositionally biased region" description="Basic residues" evidence="1">
    <location>
        <begin position="9"/>
        <end position="24"/>
    </location>
</feature>
<evidence type="ECO:0000313" key="5">
    <source>
        <dbReference type="RefSeq" id="XP_035663869.1"/>
    </source>
</evidence>
<feature type="region of interest" description="Disordered" evidence="1">
    <location>
        <begin position="1"/>
        <end position="79"/>
    </location>
</feature>
<evidence type="ECO:0000256" key="2">
    <source>
        <dbReference type="SAM" id="Phobius"/>
    </source>
</evidence>